<reference evidence="2 3" key="1">
    <citation type="submission" date="2019-07" db="EMBL/GenBank/DDBJ databases">
        <title>De Novo Assembly of kiwifruit Actinidia rufa.</title>
        <authorList>
            <person name="Sugita-Konishi S."/>
            <person name="Sato K."/>
            <person name="Mori E."/>
            <person name="Abe Y."/>
            <person name="Kisaki G."/>
            <person name="Hamano K."/>
            <person name="Suezawa K."/>
            <person name="Otani M."/>
            <person name="Fukuda T."/>
            <person name="Manabe T."/>
            <person name="Gomi K."/>
            <person name="Tabuchi M."/>
            <person name="Akimitsu K."/>
            <person name="Kataoka I."/>
        </authorList>
    </citation>
    <scope>NUCLEOTIDE SEQUENCE [LARGE SCALE GENOMIC DNA]</scope>
    <source>
        <strain evidence="3">cv. Fuchu</strain>
    </source>
</reference>
<accession>A0A7J0ELA9</accession>
<sequence length="88" mass="10138">MMPMTPPPPPSRRHWRTLQEGELPESLKTQENQSGLEEGQTTEAITVFREQTDDLLKGQEQGKLQMDLKKLQKMKEFKVQTHHGGLLI</sequence>
<evidence type="ECO:0000256" key="1">
    <source>
        <dbReference type="SAM" id="MobiDB-lite"/>
    </source>
</evidence>
<evidence type="ECO:0000313" key="2">
    <source>
        <dbReference type="EMBL" id="GFY87251.1"/>
    </source>
</evidence>
<feature type="compositionally biased region" description="Polar residues" evidence="1">
    <location>
        <begin position="27"/>
        <end position="42"/>
    </location>
</feature>
<feature type="region of interest" description="Disordered" evidence="1">
    <location>
        <begin position="1"/>
        <end position="42"/>
    </location>
</feature>
<dbReference type="EMBL" id="BJWL01000005">
    <property type="protein sequence ID" value="GFY87251.1"/>
    <property type="molecule type" value="Genomic_DNA"/>
</dbReference>
<evidence type="ECO:0000313" key="3">
    <source>
        <dbReference type="Proteomes" id="UP000585474"/>
    </source>
</evidence>
<name>A0A7J0ELA9_9ERIC</name>
<comment type="caution">
    <text evidence="2">The sequence shown here is derived from an EMBL/GenBank/DDBJ whole genome shotgun (WGS) entry which is preliminary data.</text>
</comment>
<keyword evidence="3" id="KW-1185">Reference proteome</keyword>
<protein>
    <submittedName>
        <fullName evidence="2">HMG (High mobility group) box protein</fullName>
    </submittedName>
</protein>
<gene>
    <name evidence="2" type="ORF">Acr_05g0008900</name>
</gene>
<dbReference type="Proteomes" id="UP000585474">
    <property type="component" value="Unassembled WGS sequence"/>
</dbReference>
<dbReference type="AlphaFoldDB" id="A0A7J0ELA9"/>
<organism evidence="2 3">
    <name type="scientific">Actinidia rufa</name>
    <dbReference type="NCBI Taxonomy" id="165716"/>
    <lineage>
        <taxon>Eukaryota</taxon>
        <taxon>Viridiplantae</taxon>
        <taxon>Streptophyta</taxon>
        <taxon>Embryophyta</taxon>
        <taxon>Tracheophyta</taxon>
        <taxon>Spermatophyta</taxon>
        <taxon>Magnoliopsida</taxon>
        <taxon>eudicotyledons</taxon>
        <taxon>Gunneridae</taxon>
        <taxon>Pentapetalae</taxon>
        <taxon>asterids</taxon>
        <taxon>Ericales</taxon>
        <taxon>Actinidiaceae</taxon>
        <taxon>Actinidia</taxon>
    </lineage>
</organism>
<proteinExistence type="predicted"/>
<feature type="compositionally biased region" description="Pro residues" evidence="1">
    <location>
        <begin position="1"/>
        <end position="10"/>
    </location>
</feature>